<dbReference type="InterPro" id="IPR001128">
    <property type="entry name" value="Cyt_P450"/>
</dbReference>
<keyword evidence="12" id="KW-0472">Membrane</keyword>
<evidence type="ECO:0000256" key="2">
    <source>
        <dbReference type="ARBA" id="ARBA00004167"/>
    </source>
</evidence>
<dbReference type="Gene3D" id="1.10.630.10">
    <property type="entry name" value="Cytochrome P450"/>
    <property type="match status" value="1"/>
</dbReference>
<comment type="pathway">
    <text evidence="3">Secondary metabolite biosynthesis.</text>
</comment>
<dbReference type="SUPFAM" id="SSF48264">
    <property type="entry name" value="Cytochrome P450"/>
    <property type="match status" value="1"/>
</dbReference>
<evidence type="ECO:0000256" key="6">
    <source>
        <dbReference type="ARBA" id="ARBA00022692"/>
    </source>
</evidence>
<evidence type="ECO:0000313" key="15">
    <source>
        <dbReference type="EMBL" id="OCH91968.1"/>
    </source>
</evidence>
<keyword evidence="6" id="KW-0812">Transmembrane</keyword>
<evidence type="ECO:0000256" key="10">
    <source>
        <dbReference type="ARBA" id="ARBA00023004"/>
    </source>
</evidence>
<comment type="subcellular location">
    <subcellularLocation>
        <location evidence="2">Membrane</location>
        <topology evidence="2">Single-pass membrane protein</topology>
    </subcellularLocation>
</comment>
<evidence type="ECO:0000256" key="5">
    <source>
        <dbReference type="ARBA" id="ARBA00022617"/>
    </source>
</evidence>
<proteinExistence type="inferred from homology"/>
<feature type="binding site" description="axial binding residue" evidence="13">
    <location>
        <position position="436"/>
    </location>
    <ligand>
        <name>heme</name>
        <dbReference type="ChEBI" id="CHEBI:30413"/>
    </ligand>
    <ligandPart>
        <name>Fe</name>
        <dbReference type="ChEBI" id="CHEBI:18248"/>
    </ligandPart>
</feature>
<dbReference type="PRINTS" id="PR00463">
    <property type="entry name" value="EP450I"/>
</dbReference>
<keyword evidence="8" id="KW-1133">Transmembrane helix</keyword>
<dbReference type="InterPro" id="IPR017972">
    <property type="entry name" value="Cyt_P450_CS"/>
</dbReference>
<dbReference type="EMBL" id="KV722376">
    <property type="protein sequence ID" value="OCH91968.1"/>
    <property type="molecule type" value="Genomic_DNA"/>
</dbReference>
<comment type="similarity">
    <text evidence="4 14">Belongs to the cytochrome P450 family.</text>
</comment>
<dbReference type="GO" id="GO:0020037">
    <property type="term" value="F:heme binding"/>
    <property type="evidence" value="ECO:0007669"/>
    <property type="project" value="InterPro"/>
</dbReference>
<sequence length="506" mass="56620">MLDPGGQLAIALLSLIVCYALRRYLHVSRTRILPYPPGPPARPIIGNIMDIGIPNAWLKMTEYKEQYGDLVYLHGLGKSVLVLNSLKAITDLLEKRANKYSDRPVLVFGNDLIGMNRAFVFCDYGEEWRAQRKLAHVALGLAAVKDYVIMQEDIAAGLARDLLKTREDFHALIRLAAGRTVLAVTYGIWPDTAEDEFIILAEEVNRVCQKAAIPGAYLCDILPILKYAPPWVPFRRIAAYGRQLVEEVLNRPFEHVKQELKAGIAPPSMVQRLLTDPPENITNLDESLKGAAGSMYGAGAETTYSAVLTFVLAMALNPDKQRLAQVEIDRVVGTDRLPTIKDMPDLPYINAVIKEVMRWHPSVPLGVAHRSSEDDVYGGYFIPKSTVILPNVWFVIAFEPNEKYDPQAFLPERFLDASHPTVDPSLWAFGFGRRICPGRFLAENSLFIFIATLLSAFDICPPEKGDMKVQFKEFLISILEPFECRITPRSETKAHLVEIRAGQSTT</sequence>
<keyword evidence="10 13" id="KW-0408">Iron</keyword>
<dbReference type="OrthoDB" id="2789670at2759"/>
<evidence type="ECO:0000256" key="11">
    <source>
        <dbReference type="ARBA" id="ARBA00023033"/>
    </source>
</evidence>
<protein>
    <submittedName>
        <fullName evidence="15">Cytochrome P450</fullName>
    </submittedName>
</protein>
<dbReference type="PRINTS" id="PR00385">
    <property type="entry name" value="P450"/>
</dbReference>
<keyword evidence="9 14" id="KW-0560">Oxidoreductase</keyword>
<evidence type="ECO:0000256" key="13">
    <source>
        <dbReference type="PIRSR" id="PIRSR602401-1"/>
    </source>
</evidence>
<comment type="cofactor">
    <cofactor evidence="1 13">
        <name>heme</name>
        <dbReference type="ChEBI" id="CHEBI:30413"/>
    </cofactor>
</comment>
<evidence type="ECO:0000256" key="3">
    <source>
        <dbReference type="ARBA" id="ARBA00005179"/>
    </source>
</evidence>
<dbReference type="AlphaFoldDB" id="A0A8E2AVU3"/>
<dbReference type="GO" id="GO:0004497">
    <property type="term" value="F:monooxygenase activity"/>
    <property type="evidence" value="ECO:0007669"/>
    <property type="project" value="UniProtKB-KW"/>
</dbReference>
<evidence type="ECO:0000256" key="14">
    <source>
        <dbReference type="RuleBase" id="RU000461"/>
    </source>
</evidence>
<keyword evidence="7 13" id="KW-0479">Metal-binding</keyword>
<evidence type="ECO:0000256" key="1">
    <source>
        <dbReference type="ARBA" id="ARBA00001971"/>
    </source>
</evidence>
<gene>
    <name evidence="15" type="ORF">OBBRIDRAFT_727774</name>
</gene>
<dbReference type="GO" id="GO:0016020">
    <property type="term" value="C:membrane"/>
    <property type="evidence" value="ECO:0007669"/>
    <property type="project" value="UniProtKB-SubCell"/>
</dbReference>
<dbReference type="Proteomes" id="UP000250043">
    <property type="component" value="Unassembled WGS sequence"/>
</dbReference>
<dbReference type="PROSITE" id="PS00086">
    <property type="entry name" value="CYTOCHROME_P450"/>
    <property type="match status" value="1"/>
</dbReference>
<evidence type="ECO:0000256" key="7">
    <source>
        <dbReference type="ARBA" id="ARBA00022723"/>
    </source>
</evidence>
<dbReference type="InterPro" id="IPR036396">
    <property type="entry name" value="Cyt_P450_sf"/>
</dbReference>
<dbReference type="CDD" id="cd11065">
    <property type="entry name" value="CYP64-like"/>
    <property type="match status" value="1"/>
</dbReference>
<dbReference type="PANTHER" id="PTHR46300:SF7">
    <property type="entry name" value="P450, PUTATIVE (EUROFUNG)-RELATED"/>
    <property type="match status" value="1"/>
</dbReference>
<reference evidence="15 16" key="1">
    <citation type="submission" date="2016-07" db="EMBL/GenBank/DDBJ databases">
        <title>Draft genome of the white-rot fungus Obba rivulosa 3A-2.</title>
        <authorList>
            <consortium name="DOE Joint Genome Institute"/>
            <person name="Miettinen O."/>
            <person name="Riley R."/>
            <person name="Acob R."/>
            <person name="Barry K."/>
            <person name="Cullen D."/>
            <person name="De Vries R."/>
            <person name="Hainaut M."/>
            <person name="Hatakka A."/>
            <person name="Henrissat B."/>
            <person name="Hilden K."/>
            <person name="Kuo R."/>
            <person name="Labutti K."/>
            <person name="Lipzen A."/>
            <person name="Makela M.R."/>
            <person name="Sandor L."/>
            <person name="Spatafora J.W."/>
            <person name="Grigoriev I.V."/>
            <person name="Hibbett D.S."/>
        </authorList>
    </citation>
    <scope>NUCLEOTIDE SEQUENCE [LARGE SCALE GENOMIC DNA]</scope>
    <source>
        <strain evidence="15 16">3A-2</strain>
    </source>
</reference>
<keyword evidence="5 13" id="KW-0349">Heme</keyword>
<dbReference type="InterPro" id="IPR050364">
    <property type="entry name" value="Cytochrome_P450_fung"/>
</dbReference>
<dbReference type="GO" id="GO:0005506">
    <property type="term" value="F:iron ion binding"/>
    <property type="evidence" value="ECO:0007669"/>
    <property type="project" value="InterPro"/>
</dbReference>
<accession>A0A8E2AVU3</accession>
<evidence type="ECO:0000256" key="9">
    <source>
        <dbReference type="ARBA" id="ARBA00023002"/>
    </source>
</evidence>
<keyword evidence="16" id="KW-1185">Reference proteome</keyword>
<dbReference type="PANTHER" id="PTHR46300">
    <property type="entry name" value="P450, PUTATIVE (EUROFUNG)-RELATED-RELATED"/>
    <property type="match status" value="1"/>
</dbReference>
<evidence type="ECO:0000256" key="4">
    <source>
        <dbReference type="ARBA" id="ARBA00010617"/>
    </source>
</evidence>
<name>A0A8E2AVU3_9APHY</name>
<evidence type="ECO:0000256" key="8">
    <source>
        <dbReference type="ARBA" id="ARBA00022989"/>
    </source>
</evidence>
<keyword evidence="11 14" id="KW-0503">Monooxygenase</keyword>
<dbReference type="InterPro" id="IPR002401">
    <property type="entry name" value="Cyt_P450_E_grp-I"/>
</dbReference>
<organism evidence="15 16">
    <name type="scientific">Obba rivulosa</name>
    <dbReference type="NCBI Taxonomy" id="1052685"/>
    <lineage>
        <taxon>Eukaryota</taxon>
        <taxon>Fungi</taxon>
        <taxon>Dikarya</taxon>
        <taxon>Basidiomycota</taxon>
        <taxon>Agaricomycotina</taxon>
        <taxon>Agaricomycetes</taxon>
        <taxon>Polyporales</taxon>
        <taxon>Gelatoporiaceae</taxon>
        <taxon>Obba</taxon>
    </lineage>
</organism>
<dbReference type="Pfam" id="PF00067">
    <property type="entry name" value="p450"/>
    <property type="match status" value="1"/>
</dbReference>
<dbReference type="GO" id="GO:0016705">
    <property type="term" value="F:oxidoreductase activity, acting on paired donors, with incorporation or reduction of molecular oxygen"/>
    <property type="evidence" value="ECO:0007669"/>
    <property type="project" value="InterPro"/>
</dbReference>
<evidence type="ECO:0000256" key="12">
    <source>
        <dbReference type="ARBA" id="ARBA00023136"/>
    </source>
</evidence>
<evidence type="ECO:0000313" key="16">
    <source>
        <dbReference type="Proteomes" id="UP000250043"/>
    </source>
</evidence>